<dbReference type="Proteomes" id="UP000615455">
    <property type="component" value="Unassembled WGS sequence"/>
</dbReference>
<evidence type="ECO:0000256" key="1">
    <source>
        <dbReference type="ARBA" id="ARBA00022651"/>
    </source>
</evidence>
<evidence type="ECO:0000313" key="3">
    <source>
        <dbReference type="EMBL" id="GGI45648.1"/>
    </source>
</evidence>
<dbReference type="EMBL" id="BMHE01000004">
    <property type="protein sequence ID" value="GGI45648.1"/>
    <property type="molecule type" value="Genomic_DNA"/>
</dbReference>
<keyword evidence="2" id="KW-0119">Carbohydrate metabolism</keyword>
<evidence type="ECO:0000256" key="2">
    <source>
        <dbReference type="ARBA" id="ARBA00023277"/>
    </source>
</evidence>
<keyword evidence="4" id="KW-1185">Reference proteome</keyword>
<accession>A0ABQ2BTC8</accession>
<keyword evidence="1" id="KW-0624">Polysaccharide degradation</keyword>
<comment type="caution">
    <text evidence="3">The sequence shown here is derived from an EMBL/GenBank/DDBJ whole genome shotgun (WGS) entry which is preliminary data.</text>
</comment>
<protein>
    <submittedName>
        <fullName evidence="3">Sucrase</fullName>
    </submittedName>
</protein>
<name>A0ABQ2BTC8_9BACL</name>
<keyword evidence="1" id="KW-0858">Xylan degradation</keyword>
<sequence>MNFHSMMLPVPTTNAIFQLNGYHVWCPTVAKGPDGRYHMLFSCWPSASGHDAWVSQSIVGYAVSDNPLGPFEFQNIVLQGSGGKGWDADVIHNPTMIAYGNKYYLYYMGNYGNGEYWDHRNHQRIGVAEADHPGGPWRRSTQPVIDVSPGSWDHLVVNNPTVAVTAEGKIVMVYKGVGQGELPKGGAVVCGVAVADHPLGPFRKVAGPIMVNPENDWSVEDPFIWFQDDRFYALVKDFQGYFTGTGESSVALFESGDGIDWGPSEHSLAFKREIAWSDGTVQPVAAMERPQLLFEDGCPIVLYCAVAVDPDREICFNVSIPLKSSEE</sequence>
<dbReference type="InterPro" id="IPR023296">
    <property type="entry name" value="Glyco_hydro_beta-prop_sf"/>
</dbReference>
<dbReference type="RefSeq" id="WP_189009363.1">
    <property type="nucleotide sequence ID" value="NZ_BMHE01000004.1"/>
</dbReference>
<dbReference type="Gene3D" id="2.115.10.20">
    <property type="entry name" value="Glycosyl hydrolase domain, family 43"/>
    <property type="match status" value="2"/>
</dbReference>
<dbReference type="CDD" id="cd08994">
    <property type="entry name" value="GH43_62_32_68_117_130-like"/>
    <property type="match status" value="1"/>
</dbReference>
<reference evidence="4" key="1">
    <citation type="journal article" date="2019" name="Int. J. Syst. Evol. Microbiol.">
        <title>The Global Catalogue of Microorganisms (GCM) 10K type strain sequencing project: providing services to taxonomists for standard genome sequencing and annotation.</title>
        <authorList>
            <consortium name="The Broad Institute Genomics Platform"/>
            <consortium name="The Broad Institute Genome Sequencing Center for Infectious Disease"/>
            <person name="Wu L."/>
            <person name="Ma J."/>
        </authorList>
    </citation>
    <scope>NUCLEOTIDE SEQUENCE [LARGE SCALE GENOMIC DNA]</scope>
    <source>
        <strain evidence="4">CGMCC 1.15043</strain>
    </source>
</reference>
<evidence type="ECO:0000313" key="4">
    <source>
        <dbReference type="Proteomes" id="UP000615455"/>
    </source>
</evidence>
<dbReference type="InterPro" id="IPR052176">
    <property type="entry name" value="Glycosyl_Hydrlase_43_Enz"/>
</dbReference>
<dbReference type="PANTHER" id="PTHR43772">
    <property type="entry name" value="ENDO-1,4-BETA-XYLANASE"/>
    <property type="match status" value="1"/>
</dbReference>
<dbReference type="PANTHER" id="PTHR43772:SF2">
    <property type="entry name" value="PUTATIVE (AFU_ORTHOLOGUE AFUA_2G04480)-RELATED"/>
    <property type="match status" value="1"/>
</dbReference>
<proteinExistence type="predicted"/>
<gene>
    <name evidence="3" type="ORF">GCM10008018_13210</name>
</gene>
<organism evidence="3 4">
    <name type="scientific">Paenibacillus marchantiophytorum</name>
    <dbReference type="NCBI Taxonomy" id="1619310"/>
    <lineage>
        <taxon>Bacteria</taxon>
        <taxon>Bacillati</taxon>
        <taxon>Bacillota</taxon>
        <taxon>Bacilli</taxon>
        <taxon>Bacillales</taxon>
        <taxon>Paenibacillaceae</taxon>
        <taxon>Paenibacillus</taxon>
    </lineage>
</organism>
<dbReference type="SUPFAM" id="SSF75005">
    <property type="entry name" value="Arabinanase/levansucrase/invertase"/>
    <property type="match status" value="2"/>
</dbReference>